<feature type="region of interest" description="Disordered" evidence="8">
    <location>
        <begin position="354"/>
        <end position="429"/>
    </location>
</feature>
<evidence type="ECO:0000256" key="3">
    <source>
        <dbReference type="ARBA" id="ARBA00022553"/>
    </source>
</evidence>
<feature type="compositionally biased region" description="Low complexity" evidence="8">
    <location>
        <begin position="132"/>
        <end position="145"/>
    </location>
</feature>
<organism evidence="10 11">
    <name type="scientific">Mycena pura</name>
    <dbReference type="NCBI Taxonomy" id="153505"/>
    <lineage>
        <taxon>Eukaryota</taxon>
        <taxon>Fungi</taxon>
        <taxon>Dikarya</taxon>
        <taxon>Basidiomycota</taxon>
        <taxon>Agaricomycotina</taxon>
        <taxon>Agaricomycetes</taxon>
        <taxon>Agaricomycetidae</taxon>
        <taxon>Agaricales</taxon>
        <taxon>Marasmiineae</taxon>
        <taxon>Mycenaceae</taxon>
        <taxon>Mycena</taxon>
    </lineage>
</organism>
<proteinExistence type="inferred from homology"/>
<feature type="compositionally biased region" description="Acidic residues" evidence="8">
    <location>
        <begin position="180"/>
        <end position="189"/>
    </location>
</feature>
<dbReference type="InterPro" id="IPR019194">
    <property type="entry name" value="Tscrpt_elong_fac_Eaf_N"/>
</dbReference>
<sequence>MSSSSWIPQGTHEVVIGPSLHKALKARKGGPPPQAKRVGPPERDFYSFHYNFKPPSLDNTKPGTIELTRGKDATTVIVEHPSSQPGENHIFTGKETPAKELDCVLIYDEETGSYKLEKLEAYIVLTHERKTASSLPASTASSPPKAETDSSETRRSMEVDAEGEVDDDVLPNFPPLPLKEEEEEEEGELEPVPVPAPPPVAVKPSKPPPAVQKPRPAAKPAPQRKPSKRAPPPHQAEPGAGDIDEEVLEFGHPSVKRGRWTPPTTAAAPAASAALPTISFPGSSTDWVPPPAPPSKAVTSAAVAPPPPPPVSDSEDDGWEEVPAGAIAAAPDDAPIEIEIDVFEAELEKEMLGALEGDDDGDADADADAEEGEDGWDGEPEDFLARALPHTSDAGTGTGATPSRVPLSMGQLGGYTDDEYSSSEESEDD</sequence>
<evidence type="ECO:0000256" key="4">
    <source>
        <dbReference type="ARBA" id="ARBA00023015"/>
    </source>
</evidence>
<feature type="region of interest" description="Disordered" evidence="8">
    <location>
        <begin position="131"/>
        <end position="319"/>
    </location>
</feature>
<dbReference type="GO" id="GO:0003711">
    <property type="term" value="F:transcription elongation factor activity"/>
    <property type="evidence" value="ECO:0007669"/>
    <property type="project" value="TreeGrafter"/>
</dbReference>
<evidence type="ECO:0000256" key="1">
    <source>
        <dbReference type="ARBA" id="ARBA00004123"/>
    </source>
</evidence>
<dbReference type="GO" id="GO:0006368">
    <property type="term" value="P:transcription elongation by RNA polymerase II"/>
    <property type="evidence" value="ECO:0007669"/>
    <property type="project" value="InterPro"/>
</dbReference>
<protein>
    <submittedName>
        <fullName evidence="10">RNA polymerase II transcription elongation factor-domain-containing protein</fullName>
    </submittedName>
</protein>
<keyword evidence="11" id="KW-1185">Reference proteome</keyword>
<comment type="caution">
    <text evidence="10">The sequence shown here is derived from an EMBL/GenBank/DDBJ whole genome shotgun (WGS) entry which is preliminary data.</text>
</comment>
<dbReference type="InterPro" id="IPR027093">
    <property type="entry name" value="EAF_fam"/>
</dbReference>
<keyword evidence="4" id="KW-0805">Transcription regulation</keyword>
<dbReference type="EMBL" id="JARJCW010000002">
    <property type="protein sequence ID" value="KAJ7229111.1"/>
    <property type="molecule type" value="Genomic_DNA"/>
</dbReference>
<dbReference type="GO" id="GO:0032783">
    <property type="term" value="C:super elongation complex"/>
    <property type="evidence" value="ECO:0007669"/>
    <property type="project" value="InterPro"/>
</dbReference>
<keyword evidence="10" id="KW-0251">Elongation factor</keyword>
<feature type="compositionally biased region" description="Low complexity" evidence="8">
    <location>
        <begin position="261"/>
        <end position="277"/>
    </location>
</feature>
<dbReference type="GO" id="GO:0003746">
    <property type="term" value="F:translation elongation factor activity"/>
    <property type="evidence" value="ECO:0007669"/>
    <property type="project" value="UniProtKB-KW"/>
</dbReference>
<reference evidence="10" key="1">
    <citation type="submission" date="2023-03" db="EMBL/GenBank/DDBJ databases">
        <title>Massive genome expansion in bonnet fungi (Mycena s.s.) driven by repeated elements and novel gene families across ecological guilds.</title>
        <authorList>
            <consortium name="Lawrence Berkeley National Laboratory"/>
            <person name="Harder C.B."/>
            <person name="Miyauchi S."/>
            <person name="Viragh M."/>
            <person name="Kuo A."/>
            <person name="Thoen E."/>
            <person name="Andreopoulos B."/>
            <person name="Lu D."/>
            <person name="Skrede I."/>
            <person name="Drula E."/>
            <person name="Henrissat B."/>
            <person name="Morin E."/>
            <person name="Kohler A."/>
            <person name="Barry K."/>
            <person name="LaButti K."/>
            <person name="Morin E."/>
            <person name="Salamov A."/>
            <person name="Lipzen A."/>
            <person name="Mereny Z."/>
            <person name="Hegedus B."/>
            <person name="Baldrian P."/>
            <person name="Stursova M."/>
            <person name="Weitz H."/>
            <person name="Taylor A."/>
            <person name="Grigoriev I.V."/>
            <person name="Nagy L.G."/>
            <person name="Martin F."/>
            <person name="Kauserud H."/>
        </authorList>
    </citation>
    <scope>NUCLEOTIDE SEQUENCE</scope>
    <source>
        <strain evidence="10">9144</strain>
    </source>
</reference>
<keyword evidence="5" id="KW-0010">Activator</keyword>
<dbReference type="Proteomes" id="UP001219525">
    <property type="component" value="Unassembled WGS sequence"/>
</dbReference>
<dbReference type="AlphaFoldDB" id="A0AAD7E5S2"/>
<feature type="compositionally biased region" description="Acidic residues" evidence="8">
    <location>
        <begin position="416"/>
        <end position="429"/>
    </location>
</feature>
<gene>
    <name evidence="10" type="ORF">GGX14DRAFT_416735</name>
</gene>
<evidence type="ECO:0000313" key="11">
    <source>
        <dbReference type="Proteomes" id="UP001219525"/>
    </source>
</evidence>
<comment type="subcellular location">
    <subcellularLocation>
        <location evidence="1">Nucleus</location>
    </subcellularLocation>
</comment>
<name>A0AAD7E5S2_9AGAR</name>
<feature type="compositionally biased region" description="Acidic residues" evidence="8">
    <location>
        <begin position="159"/>
        <end position="169"/>
    </location>
</feature>
<feature type="compositionally biased region" description="Low complexity" evidence="8">
    <location>
        <begin position="212"/>
        <end position="221"/>
    </location>
</feature>
<dbReference type="PANTHER" id="PTHR15970:SF2">
    <property type="entry name" value="ELL-ASSOCIATED FACTOR EAF"/>
    <property type="match status" value="1"/>
</dbReference>
<feature type="domain" description="Transcription elongation factor Eaf N-terminal" evidence="9">
    <location>
        <begin position="13"/>
        <end position="130"/>
    </location>
</feature>
<keyword evidence="7" id="KW-0539">Nucleus</keyword>
<feature type="compositionally biased region" description="Basic and acidic residues" evidence="8">
    <location>
        <begin position="146"/>
        <end position="158"/>
    </location>
</feature>
<evidence type="ECO:0000259" key="9">
    <source>
        <dbReference type="Pfam" id="PF09816"/>
    </source>
</evidence>
<feature type="compositionally biased region" description="Pro residues" evidence="8">
    <location>
        <begin position="192"/>
        <end position="211"/>
    </location>
</feature>
<feature type="compositionally biased region" description="Acidic residues" evidence="8">
    <location>
        <begin position="356"/>
        <end position="382"/>
    </location>
</feature>
<keyword evidence="3" id="KW-0597">Phosphoprotein</keyword>
<evidence type="ECO:0000256" key="5">
    <source>
        <dbReference type="ARBA" id="ARBA00023159"/>
    </source>
</evidence>
<dbReference type="PANTHER" id="PTHR15970">
    <property type="entry name" value="ELL-ASSOCIATED FACTOR EAF"/>
    <property type="match status" value="1"/>
</dbReference>
<accession>A0AAD7E5S2</accession>
<evidence type="ECO:0000256" key="2">
    <source>
        <dbReference type="ARBA" id="ARBA00007798"/>
    </source>
</evidence>
<comment type="similarity">
    <text evidence="2">Belongs to the EAF family.</text>
</comment>
<keyword evidence="10" id="KW-0648">Protein biosynthesis</keyword>
<evidence type="ECO:0000313" key="10">
    <source>
        <dbReference type="EMBL" id="KAJ7229111.1"/>
    </source>
</evidence>
<evidence type="ECO:0000256" key="6">
    <source>
        <dbReference type="ARBA" id="ARBA00023163"/>
    </source>
</evidence>
<dbReference type="Pfam" id="PF09816">
    <property type="entry name" value="EAF"/>
    <property type="match status" value="1"/>
</dbReference>
<evidence type="ECO:0000256" key="7">
    <source>
        <dbReference type="ARBA" id="ARBA00023242"/>
    </source>
</evidence>
<keyword evidence="6" id="KW-0804">Transcription</keyword>
<evidence type="ECO:0000256" key="8">
    <source>
        <dbReference type="SAM" id="MobiDB-lite"/>
    </source>
</evidence>